<evidence type="ECO:0000313" key="1">
    <source>
        <dbReference type="EMBL" id="MDN7244665.1"/>
    </source>
</evidence>
<reference evidence="1 2" key="1">
    <citation type="submission" date="2023-07" db="EMBL/GenBank/DDBJ databases">
        <title>Novel species in genus Planococcus.</title>
        <authorList>
            <person name="Ning S."/>
        </authorList>
    </citation>
    <scope>NUCLEOTIDE SEQUENCE [LARGE SCALE GENOMIC DNA]</scope>
    <source>
        <strain evidence="1 2">N017</strain>
    </source>
</reference>
<proteinExistence type="predicted"/>
<accession>A0ABT8N9V0</accession>
<protein>
    <submittedName>
        <fullName evidence="1">Uncharacterized protein</fullName>
    </submittedName>
</protein>
<comment type="caution">
    <text evidence="1">The sequence shown here is derived from an EMBL/GenBank/DDBJ whole genome shotgun (WGS) entry which is preliminary data.</text>
</comment>
<dbReference type="Proteomes" id="UP001172142">
    <property type="component" value="Unassembled WGS sequence"/>
</dbReference>
<name>A0ABT8N9V0_9BACL</name>
<organism evidence="1 2">
    <name type="scientific">Planococcus shenhongbingii</name>
    <dbReference type="NCBI Taxonomy" id="3058398"/>
    <lineage>
        <taxon>Bacteria</taxon>
        <taxon>Bacillati</taxon>
        <taxon>Bacillota</taxon>
        <taxon>Bacilli</taxon>
        <taxon>Bacillales</taxon>
        <taxon>Caryophanaceae</taxon>
        <taxon>Planococcus</taxon>
    </lineage>
</organism>
<evidence type="ECO:0000313" key="2">
    <source>
        <dbReference type="Proteomes" id="UP001172142"/>
    </source>
</evidence>
<gene>
    <name evidence="1" type="ORF">QWY13_04085</name>
</gene>
<dbReference type="RefSeq" id="WP_301855131.1">
    <property type="nucleotide sequence ID" value="NZ_JAUJWU010000001.1"/>
</dbReference>
<keyword evidence="2" id="KW-1185">Reference proteome</keyword>
<dbReference type="EMBL" id="JAUJWU010000001">
    <property type="protein sequence ID" value="MDN7244665.1"/>
    <property type="molecule type" value="Genomic_DNA"/>
</dbReference>
<sequence>MDLNTQAIEDLVSRDDLKEVNAYFEINKSGIMKELAEIDQHTTLRPLALVFQEPTEELQSRYEALSFFGRS</sequence>